<dbReference type="STRING" id="530564.Psta_2179"/>
<sequence>MEIADVVMSVLVGVGLAAACGYRVFVPLLALSLGSATGAVDVSAGWEWVGSPAAIVALAVASVLEIGAYYIPAVDNALDAVAIPLATIAGTLATASVSADMPPMLRWSVAAIAGGGMALTVQSATTTVRAVTTPVTAGLGNWIVATGELVMATFSAILAIFLPVIAVLASLGVIAILLAIILRFRRKRPEKLAKNLK</sequence>
<evidence type="ECO:0000313" key="3">
    <source>
        <dbReference type="EMBL" id="ADB16851.1"/>
    </source>
</evidence>
<keyword evidence="1" id="KW-1133">Transmembrane helix</keyword>
<dbReference type="InterPro" id="IPR025196">
    <property type="entry name" value="DUF4126"/>
</dbReference>
<evidence type="ECO:0000259" key="2">
    <source>
        <dbReference type="Pfam" id="PF13548"/>
    </source>
</evidence>
<accession>D2R2L1</accession>
<dbReference type="OrthoDB" id="288613at2"/>
<keyword evidence="1" id="KW-0812">Transmembrane</keyword>
<dbReference type="eggNOG" id="ENOG5031U0Y">
    <property type="taxonomic scope" value="Bacteria"/>
</dbReference>
<reference evidence="3 4" key="1">
    <citation type="journal article" date="2009" name="Stand. Genomic Sci.">
        <title>Complete genome sequence of Pirellula staleyi type strain (ATCC 27377).</title>
        <authorList>
            <person name="Clum A."/>
            <person name="Tindall B.J."/>
            <person name="Sikorski J."/>
            <person name="Ivanova N."/>
            <person name="Mavrommatis K."/>
            <person name="Lucas S."/>
            <person name="Glavina del Rio T."/>
            <person name="Nolan M."/>
            <person name="Chen F."/>
            <person name="Tice H."/>
            <person name="Pitluck S."/>
            <person name="Cheng J.F."/>
            <person name="Chertkov O."/>
            <person name="Brettin T."/>
            <person name="Han C."/>
            <person name="Detter J.C."/>
            <person name="Kuske C."/>
            <person name="Bruce D."/>
            <person name="Goodwin L."/>
            <person name="Ovchinikova G."/>
            <person name="Pati A."/>
            <person name="Mikhailova N."/>
            <person name="Chen A."/>
            <person name="Palaniappan K."/>
            <person name="Land M."/>
            <person name="Hauser L."/>
            <person name="Chang Y.J."/>
            <person name="Jeffries C.D."/>
            <person name="Chain P."/>
            <person name="Rohde M."/>
            <person name="Goker M."/>
            <person name="Bristow J."/>
            <person name="Eisen J.A."/>
            <person name="Markowitz V."/>
            <person name="Hugenholtz P."/>
            <person name="Kyrpides N.C."/>
            <person name="Klenk H.P."/>
            <person name="Lapidus A."/>
        </authorList>
    </citation>
    <scope>NUCLEOTIDE SEQUENCE [LARGE SCALE GENOMIC DNA]</scope>
    <source>
        <strain evidence="4">ATCC 27377 / DSM 6068 / ICPB 4128</strain>
    </source>
</reference>
<feature type="transmembrane region" description="Helical" evidence="1">
    <location>
        <begin position="7"/>
        <end position="33"/>
    </location>
</feature>
<feature type="transmembrane region" description="Helical" evidence="1">
    <location>
        <begin position="53"/>
        <end position="71"/>
    </location>
</feature>
<keyword evidence="4" id="KW-1185">Reference proteome</keyword>
<evidence type="ECO:0000256" key="1">
    <source>
        <dbReference type="SAM" id="Phobius"/>
    </source>
</evidence>
<dbReference type="Proteomes" id="UP000001887">
    <property type="component" value="Chromosome"/>
</dbReference>
<feature type="domain" description="DUF4126" evidence="2">
    <location>
        <begin position="11"/>
        <end position="180"/>
    </location>
</feature>
<dbReference type="HOGENOM" id="CLU_086377_1_1_0"/>
<evidence type="ECO:0000313" key="4">
    <source>
        <dbReference type="Proteomes" id="UP000001887"/>
    </source>
</evidence>
<keyword evidence="1" id="KW-0472">Membrane</keyword>
<gene>
    <name evidence="3" type="ordered locus">Psta_2179</name>
</gene>
<feature type="transmembrane region" description="Helical" evidence="1">
    <location>
        <begin position="149"/>
        <end position="182"/>
    </location>
</feature>
<dbReference type="KEGG" id="psl:Psta_2179"/>
<organism evidence="3 4">
    <name type="scientific">Pirellula staleyi (strain ATCC 27377 / DSM 6068 / ICPB 4128)</name>
    <name type="common">Pirella staleyi</name>
    <dbReference type="NCBI Taxonomy" id="530564"/>
    <lineage>
        <taxon>Bacteria</taxon>
        <taxon>Pseudomonadati</taxon>
        <taxon>Planctomycetota</taxon>
        <taxon>Planctomycetia</taxon>
        <taxon>Pirellulales</taxon>
        <taxon>Pirellulaceae</taxon>
        <taxon>Pirellula</taxon>
    </lineage>
</organism>
<name>D2R2L1_PIRSD</name>
<dbReference type="AlphaFoldDB" id="D2R2L1"/>
<proteinExistence type="predicted"/>
<feature type="transmembrane region" description="Helical" evidence="1">
    <location>
        <begin position="78"/>
        <end position="99"/>
    </location>
</feature>
<protein>
    <recommendedName>
        <fullName evidence="2">DUF4126 domain-containing protein</fullName>
    </recommendedName>
</protein>
<dbReference type="EMBL" id="CP001848">
    <property type="protein sequence ID" value="ADB16851.1"/>
    <property type="molecule type" value="Genomic_DNA"/>
</dbReference>
<dbReference type="Pfam" id="PF13548">
    <property type="entry name" value="DUF4126"/>
    <property type="match status" value="1"/>
</dbReference>